<dbReference type="RefSeq" id="XP_033669898.1">
    <property type="nucleotide sequence ID" value="XM_033812230.1"/>
</dbReference>
<dbReference type="EMBL" id="ML993589">
    <property type="protein sequence ID" value="KAF2169009.1"/>
    <property type="molecule type" value="Genomic_DNA"/>
</dbReference>
<keyword evidence="3" id="KW-1185">Reference proteome</keyword>
<evidence type="ECO:0000313" key="3">
    <source>
        <dbReference type="Proteomes" id="UP000799537"/>
    </source>
</evidence>
<dbReference type="GeneID" id="54565502"/>
<gene>
    <name evidence="2" type="ORF">M409DRAFT_52981</name>
</gene>
<accession>A0A6A6CTB0</accession>
<sequence length="219" mass="24572">MSHQDEMDPTAPRARHLRRQEQPAMAHEVGERTITTPNGSRCHHQHELRASEVEANLDKNTHEHASRKCWCLFGHSALEQKVPSTFEPKWQQGIPAADRRHVKVGVARFPTPSCQSRPLAVPGTVGDIPRKVGELEKDSKCEDFGRVVGSLHPSAAAVMWMLVASHRHRELVTGKEKDMTMEDRRRGGLGKRPISFRVDRPLGGSAAGTILVKKRRRKV</sequence>
<evidence type="ECO:0000256" key="1">
    <source>
        <dbReference type="SAM" id="MobiDB-lite"/>
    </source>
</evidence>
<feature type="region of interest" description="Disordered" evidence="1">
    <location>
        <begin position="1"/>
        <end position="45"/>
    </location>
</feature>
<dbReference type="Proteomes" id="UP000799537">
    <property type="component" value="Unassembled WGS sequence"/>
</dbReference>
<proteinExistence type="predicted"/>
<organism evidence="2 3">
    <name type="scientific">Zasmidium cellare ATCC 36951</name>
    <dbReference type="NCBI Taxonomy" id="1080233"/>
    <lineage>
        <taxon>Eukaryota</taxon>
        <taxon>Fungi</taxon>
        <taxon>Dikarya</taxon>
        <taxon>Ascomycota</taxon>
        <taxon>Pezizomycotina</taxon>
        <taxon>Dothideomycetes</taxon>
        <taxon>Dothideomycetidae</taxon>
        <taxon>Mycosphaerellales</taxon>
        <taxon>Mycosphaerellaceae</taxon>
        <taxon>Zasmidium</taxon>
    </lineage>
</organism>
<name>A0A6A6CTB0_ZASCE</name>
<evidence type="ECO:0000313" key="2">
    <source>
        <dbReference type="EMBL" id="KAF2169009.1"/>
    </source>
</evidence>
<feature type="region of interest" description="Disordered" evidence="1">
    <location>
        <begin position="180"/>
        <end position="200"/>
    </location>
</feature>
<reference evidence="2" key="1">
    <citation type="journal article" date="2020" name="Stud. Mycol.">
        <title>101 Dothideomycetes genomes: a test case for predicting lifestyles and emergence of pathogens.</title>
        <authorList>
            <person name="Haridas S."/>
            <person name="Albert R."/>
            <person name="Binder M."/>
            <person name="Bloem J."/>
            <person name="Labutti K."/>
            <person name="Salamov A."/>
            <person name="Andreopoulos B."/>
            <person name="Baker S."/>
            <person name="Barry K."/>
            <person name="Bills G."/>
            <person name="Bluhm B."/>
            <person name="Cannon C."/>
            <person name="Castanera R."/>
            <person name="Culley D."/>
            <person name="Daum C."/>
            <person name="Ezra D."/>
            <person name="Gonzalez J."/>
            <person name="Henrissat B."/>
            <person name="Kuo A."/>
            <person name="Liang C."/>
            <person name="Lipzen A."/>
            <person name="Lutzoni F."/>
            <person name="Magnuson J."/>
            <person name="Mondo S."/>
            <person name="Nolan M."/>
            <person name="Ohm R."/>
            <person name="Pangilinan J."/>
            <person name="Park H.-J."/>
            <person name="Ramirez L."/>
            <person name="Alfaro M."/>
            <person name="Sun H."/>
            <person name="Tritt A."/>
            <person name="Yoshinaga Y."/>
            <person name="Zwiers L.-H."/>
            <person name="Turgeon B."/>
            <person name="Goodwin S."/>
            <person name="Spatafora J."/>
            <person name="Crous P."/>
            <person name="Grigoriev I."/>
        </authorList>
    </citation>
    <scope>NUCLEOTIDE SEQUENCE</scope>
    <source>
        <strain evidence="2">ATCC 36951</strain>
    </source>
</reference>
<dbReference type="AlphaFoldDB" id="A0A6A6CTB0"/>
<protein>
    <submittedName>
        <fullName evidence="2">Uncharacterized protein</fullName>
    </submittedName>
</protein>